<gene>
    <name evidence="2" type="ORF">SEA_WARPY_52</name>
</gene>
<keyword evidence="1" id="KW-0812">Transmembrane</keyword>
<feature type="transmembrane region" description="Helical" evidence="1">
    <location>
        <begin position="113"/>
        <end position="132"/>
    </location>
</feature>
<feature type="transmembrane region" description="Helical" evidence="1">
    <location>
        <begin position="20"/>
        <end position="41"/>
    </location>
</feature>
<keyword evidence="1" id="KW-1133">Transmembrane helix</keyword>
<evidence type="ECO:0000256" key="1">
    <source>
        <dbReference type="SAM" id="Phobius"/>
    </source>
</evidence>
<protein>
    <submittedName>
        <fullName evidence="2">Uncharacterized protein</fullName>
    </submittedName>
</protein>
<name>A0A221SAU8_9CAUD</name>
<feature type="transmembrane region" description="Helical" evidence="1">
    <location>
        <begin position="61"/>
        <end position="80"/>
    </location>
</feature>
<evidence type="ECO:0000313" key="3">
    <source>
        <dbReference type="Proteomes" id="UP000225633"/>
    </source>
</evidence>
<evidence type="ECO:0000313" key="2">
    <source>
        <dbReference type="EMBL" id="ASN73126.1"/>
    </source>
</evidence>
<organism evidence="2 3">
    <name type="scientific">Streptomyces phage Warpy</name>
    <dbReference type="NCBI Taxonomy" id="2015805"/>
    <lineage>
        <taxon>Viruses</taxon>
        <taxon>Duplodnaviria</taxon>
        <taxon>Heunggongvirae</taxon>
        <taxon>Uroviricota</taxon>
        <taxon>Caudoviricetes</taxon>
        <taxon>Stanwilliamsviridae</taxon>
        <taxon>Boydwoodruffvirinae</taxon>
        <taxon>Samistivirus</taxon>
        <taxon>Samistivirus jay2jay</taxon>
    </lineage>
</organism>
<keyword evidence="1" id="KW-0472">Membrane</keyword>
<feature type="transmembrane region" description="Helical" evidence="1">
    <location>
        <begin position="87"/>
        <end position="107"/>
    </location>
</feature>
<sequence>MTHRIWHKTDDIARGLRKPINTAAISIMGAYTFIWGLWLALPWETFVRSPIYDLMSNLAPELVWGVAAMCIGAIILYGVWNQTYKALLRGALAGFYYWFVVSGFYMIGSWESVGWINAFMVSIYCAFVAINLRVNRKTVDSSLHDNKEVNKIRP</sequence>
<dbReference type="Proteomes" id="UP000225633">
    <property type="component" value="Segment"/>
</dbReference>
<proteinExistence type="predicted"/>
<dbReference type="EMBL" id="MF358541">
    <property type="protein sequence ID" value="ASN73126.1"/>
    <property type="molecule type" value="Genomic_DNA"/>
</dbReference>
<accession>A0A221SAU8</accession>
<reference evidence="3" key="1">
    <citation type="submission" date="2017-06" db="EMBL/GenBank/DDBJ databases">
        <authorList>
            <person name="Kim H.J."/>
            <person name="Triplett B.A."/>
        </authorList>
    </citation>
    <scope>NUCLEOTIDE SEQUENCE [LARGE SCALE GENOMIC DNA]</scope>
</reference>